<dbReference type="RefSeq" id="WP_052464076.1">
    <property type="nucleotide sequence ID" value="NZ_AP014648.1"/>
</dbReference>
<keyword evidence="1" id="KW-0547">Nucleotide-binding</keyword>
<dbReference type="OrthoDB" id="1496333at2"/>
<evidence type="ECO:0000313" key="1">
    <source>
        <dbReference type="EMBL" id="BAQ16084.1"/>
    </source>
</evidence>
<dbReference type="AlphaFoldDB" id="A0A0A8K259"/>
<dbReference type="Pfam" id="PF13481">
    <property type="entry name" value="AAA_25"/>
    <property type="match status" value="1"/>
</dbReference>
<keyword evidence="1" id="KW-0378">Hydrolase</keyword>
<accession>A0A0A8K259</accession>
<dbReference type="STRING" id="1384459.GL4_0621"/>
<sequence>MKDLLALIDEAGADHCAPVSLIVIDTLSRALAGGEENASTDMGAFVQNMDRLRDHTGATVLIVHHSGKDTARGARGHSLLRAATDTEIEIGDGTLRVTKQRDLDPIPEMRFKLDSLTLGKTERGKPVTSCVVRMLKKNEFVRLELSEQECMAYDAFCRCLETSQTGIVTSGRWKDEMSVANLSDRQLERLQTQVTEAGWVKKIKKAQYVSCEPTSTDTTDIGARTQPT</sequence>
<dbReference type="KEGG" id="mcg:GL4_0621"/>
<proteinExistence type="predicted"/>
<keyword evidence="1" id="KW-0347">Helicase</keyword>
<dbReference type="InterPro" id="IPR027417">
    <property type="entry name" value="P-loop_NTPase"/>
</dbReference>
<name>A0A0A8K259_9HYPH</name>
<reference evidence="1 2" key="1">
    <citation type="submission" date="2014-09" db="EMBL/GenBank/DDBJ databases">
        <title>Genome sequencing of Methyloceanibacter caenitepidi Gela4.</title>
        <authorList>
            <person name="Takeuchi M."/>
            <person name="Susumu S."/>
            <person name="Kamagata Y."/>
            <person name="Oshima K."/>
            <person name="Hattori M."/>
            <person name="Iwasaki W."/>
        </authorList>
    </citation>
    <scope>NUCLEOTIDE SEQUENCE [LARGE SCALE GENOMIC DNA]</scope>
    <source>
        <strain evidence="1 2">Gela4</strain>
    </source>
</reference>
<keyword evidence="2" id="KW-1185">Reference proteome</keyword>
<dbReference type="Proteomes" id="UP000031643">
    <property type="component" value="Chromosome"/>
</dbReference>
<dbReference type="Gene3D" id="3.40.50.300">
    <property type="entry name" value="P-loop containing nucleotide triphosphate hydrolases"/>
    <property type="match status" value="1"/>
</dbReference>
<dbReference type="GO" id="GO:0004386">
    <property type="term" value="F:helicase activity"/>
    <property type="evidence" value="ECO:0007669"/>
    <property type="project" value="UniProtKB-KW"/>
</dbReference>
<dbReference type="EMBL" id="AP014648">
    <property type="protein sequence ID" value="BAQ16084.1"/>
    <property type="molecule type" value="Genomic_DNA"/>
</dbReference>
<protein>
    <submittedName>
        <fullName evidence="1">DNA helicase, phage-associated</fullName>
    </submittedName>
</protein>
<organism evidence="1 2">
    <name type="scientific">Methyloceanibacter caenitepidi</name>
    <dbReference type="NCBI Taxonomy" id="1384459"/>
    <lineage>
        <taxon>Bacteria</taxon>
        <taxon>Pseudomonadati</taxon>
        <taxon>Pseudomonadota</taxon>
        <taxon>Alphaproteobacteria</taxon>
        <taxon>Hyphomicrobiales</taxon>
        <taxon>Hyphomicrobiaceae</taxon>
        <taxon>Methyloceanibacter</taxon>
    </lineage>
</organism>
<evidence type="ECO:0000313" key="2">
    <source>
        <dbReference type="Proteomes" id="UP000031643"/>
    </source>
</evidence>
<gene>
    <name evidence="1" type="ORF">GL4_0621</name>
</gene>
<dbReference type="HOGENOM" id="CLU_1213681_0_0_5"/>
<keyword evidence="1" id="KW-0067">ATP-binding</keyword>